<keyword evidence="3" id="KW-0804">Transcription</keyword>
<evidence type="ECO:0000256" key="3">
    <source>
        <dbReference type="ARBA" id="ARBA00023163"/>
    </source>
</evidence>
<dbReference type="RefSeq" id="WP_380618003.1">
    <property type="nucleotide sequence ID" value="NZ_JBHSDK010000003.1"/>
</dbReference>
<dbReference type="SUPFAM" id="SSF46689">
    <property type="entry name" value="Homeodomain-like"/>
    <property type="match status" value="1"/>
</dbReference>
<dbReference type="EMBL" id="JBHSDK010000003">
    <property type="protein sequence ID" value="MFC4334269.1"/>
    <property type="molecule type" value="Genomic_DNA"/>
</dbReference>
<evidence type="ECO:0000313" key="6">
    <source>
        <dbReference type="EMBL" id="MFC4334269.1"/>
    </source>
</evidence>
<dbReference type="InterPro" id="IPR041347">
    <property type="entry name" value="MftR_C"/>
</dbReference>
<dbReference type="InterPro" id="IPR050109">
    <property type="entry name" value="HTH-type_TetR-like_transc_reg"/>
</dbReference>
<evidence type="ECO:0000259" key="5">
    <source>
        <dbReference type="PROSITE" id="PS50977"/>
    </source>
</evidence>
<gene>
    <name evidence="6" type="ORF">ACFPET_03555</name>
</gene>
<dbReference type="Gene3D" id="1.10.10.60">
    <property type="entry name" value="Homeodomain-like"/>
    <property type="match status" value="1"/>
</dbReference>
<proteinExistence type="predicted"/>
<comment type="caution">
    <text evidence="6">The sequence shown here is derived from an EMBL/GenBank/DDBJ whole genome shotgun (WGS) entry which is preliminary data.</text>
</comment>
<protein>
    <submittedName>
        <fullName evidence="6">TetR family transcriptional regulator</fullName>
    </submittedName>
</protein>
<name>A0ABV8TU23_9ACTN</name>
<keyword evidence="7" id="KW-1185">Reference proteome</keyword>
<organism evidence="6 7">
    <name type="scientific">Salininema proteolyticum</name>
    <dbReference type="NCBI Taxonomy" id="1607685"/>
    <lineage>
        <taxon>Bacteria</taxon>
        <taxon>Bacillati</taxon>
        <taxon>Actinomycetota</taxon>
        <taxon>Actinomycetes</taxon>
        <taxon>Glycomycetales</taxon>
        <taxon>Glycomycetaceae</taxon>
        <taxon>Salininema</taxon>
    </lineage>
</organism>
<dbReference type="InterPro" id="IPR009057">
    <property type="entry name" value="Homeodomain-like_sf"/>
</dbReference>
<evidence type="ECO:0000256" key="2">
    <source>
        <dbReference type="ARBA" id="ARBA00023125"/>
    </source>
</evidence>
<reference evidence="7" key="1">
    <citation type="journal article" date="2019" name="Int. J. Syst. Evol. Microbiol.">
        <title>The Global Catalogue of Microorganisms (GCM) 10K type strain sequencing project: providing services to taxonomists for standard genome sequencing and annotation.</title>
        <authorList>
            <consortium name="The Broad Institute Genomics Platform"/>
            <consortium name="The Broad Institute Genome Sequencing Center for Infectious Disease"/>
            <person name="Wu L."/>
            <person name="Ma J."/>
        </authorList>
    </citation>
    <scope>NUCLEOTIDE SEQUENCE [LARGE SCALE GENOMIC DNA]</scope>
    <source>
        <strain evidence="7">IBRC-M 10908</strain>
    </source>
</reference>
<dbReference type="InterPro" id="IPR001647">
    <property type="entry name" value="HTH_TetR"/>
</dbReference>
<dbReference type="Gene3D" id="1.10.357.10">
    <property type="entry name" value="Tetracycline Repressor, domain 2"/>
    <property type="match status" value="1"/>
</dbReference>
<feature type="domain" description="HTH tetR-type" evidence="5">
    <location>
        <begin position="13"/>
        <end position="73"/>
    </location>
</feature>
<sequence>MPDMTGLRERKKNATRHALAEAAFDIAVKDGLAAATPERIATEAGVSTRTFHNYFPNRDAAVVDHYGVASDRYAEILNERLGRQPLWTALRETFIDVTHERAMTEKQLQHCWELVRDHAELLSVLLGRLETLRERVCRVIAEHTGYHKDSAEISLVAGSAVVALRVGQEQWLARPETDLCEQIRSAFALLEGGLLAEADTPSA</sequence>
<keyword evidence="1" id="KW-0805">Transcription regulation</keyword>
<dbReference type="Pfam" id="PF00440">
    <property type="entry name" value="TetR_N"/>
    <property type="match status" value="1"/>
</dbReference>
<dbReference type="Pfam" id="PF17754">
    <property type="entry name" value="TetR_C_14"/>
    <property type="match status" value="1"/>
</dbReference>
<evidence type="ECO:0000256" key="1">
    <source>
        <dbReference type="ARBA" id="ARBA00023015"/>
    </source>
</evidence>
<evidence type="ECO:0000256" key="4">
    <source>
        <dbReference type="PROSITE-ProRule" id="PRU00335"/>
    </source>
</evidence>
<dbReference type="Proteomes" id="UP001595823">
    <property type="component" value="Unassembled WGS sequence"/>
</dbReference>
<evidence type="ECO:0000313" key="7">
    <source>
        <dbReference type="Proteomes" id="UP001595823"/>
    </source>
</evidence>
<accession>A0ABV8TU23</accession>
<keyword evidence="2 4" id="KW-0238">DNA-binding</keyword>
<dbReference type="PROSITE" id="PS50977">
    <property type="entry name" value="HTH_TETR_2"/>
    <property type="match status" value="1"/>
</dbReference>
<dbReference type="PANTHER" id="PTHR30055">
    <property type="entry name" value="HTH-TYPE TRANSCRIPTIONAL REGULATOR RUTR"/>
    <property type="match status" value="1"/>
</dbReference>
<dbReference type="PANTHER" id="PTHR30055:SF238">
    <property type="entry name" value="MYCOFACTOCIN BIOSYNTHESIS TRANSCRIPTIONAL REGULATOR MFTR-RELATED"/>
    <property type="match status" value="1"/>
</dbReference>
<feature type="DNA-binding region" description="H-T-H motif" evidence="4">
    <location>
        <begin position="36"/>
        <end position="55"/>
    </location>
</feature>